<protein>
    <recommendedName>
        <fullName evidence="2">Htaa domain-containing protein</fullName>
    </recommendedName>
</protein>
<dbReference type="Proteomes" id="UP000732378">
    <property type="component" value="Unassembled WGS sequence"/>
</dbReference>
<organism evidence="3 4">
    <name type="scientific">Nocardioides salarius</name>
    <dbReference type="NCBI Taxonomy" id="374513"/>
    <lineage>
        <taxon>Bacteria</taxon>
        <taxon>Bacillati</taxon>
        <taxon>Actinomycetota</taxon>
        <taxon>Actinomycetes</taxon>
        <taxon>Propionibacteriales</taxon>
        <taxon>Nocardioidaceae</taxon>
        <taxon>Nocardioides</taxon>
    </lineage>
</organism>
<feature type="signal peptide" evidence="1">
    <location>
        <begin position="1"/>
        <end position="24"/>
    </location>
</feature>
<evidence type="ECO:0000256" key="1">
    <source>
        <dbReference type="SAM" id="SignalP"/>
    </source>
</evidence>
<evidence type="ECO:0000259" key="2">
    <source>
        <dbReference type="Pfam" id="PF04213"/>
    </source>
</evidence>
<gene>
    <name evidence="3" type="ORF">JOE61_003120</name>
</gene>
<keyword evidence="1" id="KW-0732">Signal</keyword>
<comment type="caution">
    <text evidence="3">The sequence shown here is derived from an EMBL/GenBank/DDBJ whole genome shotgun (WGS) entry which is preliminary data.</text>
</comment>
<keyword evidence="4" id="KW-1185">Reference proteome</keyword>
<dbReference type="EMBL" id="JAFBBZ010000001">
    <property type="protein sequence ID" value="MBM7509306.1"/>
    <property type="molecule type" value="Genomic_DNA"/>
</dbReference>
<dbReference type="InterPro" id="IPR007331">
    <property type="entry name" value="Htaa"/>
</dbReference>
<name>A0ABS2MDN7_9ACTN</name>
<sequence length="463" mass="48049">MRQLLVVPLVGALLGAGLSVPAHAAPSAATSDVDTPAPVLRWEVSQQFDDHLSTHVLADGASEDVEGVITFPDGVGSHDPVTGVSSVAYQGVVRGSFAFAGTEYYHVRIEDPALSVDEAGRGELTAVVSAGNAAAMGSSAEETQPARVVLTTFSAGTEDWSGEPGDLASLAATPDWVGVLAPGSQEAGDLGLEGDEPVDGQAWSPAFLGQVTSGVRAHFYASGSGSDAKKAPASFVAEASRAAAPPSTSVSTTSADRDALVLRVEGSGFTGVTNPGDDGVYVGLAPAGGLPDVDDRESGTEAFAAVTWVPAAQMTDGTFGVDLDADPADLDDSQDWSVYTWRAHTHSTTSQDTEQPVEIDWVAVGLRKGRSTLQVATKRQPSAARAGVLKVRVAGDHGRATGTVVTKLTKGERTRRVSDTLNGRGRTSVRLPKVAKGRWKVVVRYTGSSTYQRAVDRSRVTVR</sequence>
<feature type="chain" id="PRO_5046502645" description="Htaa domain-containing protein" evidence="1">
    <location>
        <begin position="25"/>
        <end position="463"/>
    </location>
</feature>
<dbReference type="RefSeq" id="WP_193667081.1">
    <property type="nucleotide sequence ID" value="NZ_JACDTV010000001.1"/>
</dbReference>
<evidence type="ECO:0000313" key="3">
    <source>
        <dbReference type="EMBL" id="MBM7509306.1"/>
    </source>
</evidence>
<proteinExistence type="predicted"/>
<accession>A0ABS2MDN7</accession>
<dbReference type="Pfam" id="PF04213">
    <property type="entry name" value="HtaA"/>
    <property type="match status" value="1"/>
</dbReference>
<evidence type="ECO:0000313" key="4">
    <source>
        <dbReference type="Proteomes" id="UP000732378"/>
    </source>
</evidence>
<feature type="domain" description="Htaa" evidence="2">
    <location>
        <begin position="40"/>
        <end position="164"/>
    </location>
</feature>
<reference evidence="3 4" key="1">
    <citation type="submission" date="2021-01" db="EMBL/GenBank/DDBJ databases">
        <title>Sequencing the genomes of 1000 actinobacteria strains.</title>
        <authorList>
            <person name="Klenk H.-P."/>
        </authorList>
    </citation>
    <scope>NUCLEOTIDE SEQUENCE [LARGE SCALE GENOMIC DNA]</scope>
    <source>
        <strain evidence="3 4">DSM 18239</strain>
    </source>
</reference>